<gene>
    <name evidence="5" type="ordered locus">Fnod_1465</name>
</gene>
<dbReference type="PROSITE" id="PS51671">
    <property type="entry name" value="ACT"/>
    <property type="match status" value="1"/>
</dbReference>
<name>A7HN25_FERNB</name>
<dbReference type="SUPFAM" id="SSF54631">
    <property type="entry name" value="CBS-domain pair"/>
    <property type="match status" value="1"/>
</dbReference>
<dbReference type="PANTHER" id="PTHR43080">
    <property type="entry name" value="CBS DOMAIN-CONTAINING PROTEIN CBSX3, MITOCHONDRIAL"/>
    <property type="match status" value="1"/>
</dbReference>
<dbReference type="InterPro" id="IPR046342">
    <property type="entry name" value="CBS_dom_sf"/>
</dbReference>
<dbReference type="Pfam" id="PF01842">
    <property type="entry name" value="ACT"/>
    <property type="match status" value="1"/>
</dbReference>
<dbReference type="InterPro" id="IPR045865">
    <property type="entry name" value="ACT-like_dom_sf"/>
</dbReference>
<sequence>MKAVRWVNTFFPKVKNTQSISDALHEMRKYSCDYCIVVDEDGKFDGLIHKSVIKEVEMEEQVGKYVIFPDFYIVEDSTIEESAMMLIENKETVLPVVNSNSEVIGVLTIQEVLEAMTEMSAMDEHGIRINLTLQDKPGELKKVIDVLANNRINILSILTLKDDNNRLVSIKVDSKDAESVASILEVYEIPYESIVEEEGFFQ</sequence>
<feature type="domain" description="CBS" evidence="3">
    <location>
        <begin position="66"/>
        <end position="124"/>
    </location>
</feature>
<evidence type="ECO:0000256" key="1">
    <source>
        <dbReference type="ARBA" id="ARBA00023122"/>
    </source>
</evidence>
<dbReference type="InterPro" id="IPR051257">
    <property type="entry name" value="Diverse_CBS-Domain"/>
</dbReference>
<dbReference type="AlphaFoldDB" id="A7HN25"/>
<evidence type="ECO:0000259" key="3">
    <source>
        <dbReference type="PROSITE" id="PS51371"/>
    </source>
</evidence>
<dbReference type="PANTHER" id="PTHR43080:SF2">
    <property type="entry name" value="CBS DOMAIN-CONTAINING PROTEIN"/>
    <property type="match status" value="1"/>
</dbReference>
<keyword evidence="1 2" id="KW-0129">CBS domain</keyword>
<feature type="domain" description="CBS" evidence="3">
    <location>
        <begin position="7"/>
        <end position="64"/>
    </location>
</feature>
<dbReference type="HOGENOM" id="CLU_114937_0_0_0"/>
<dbReference type="CDD" id="cd17787">
    <property type="entry name" value="CBS_pair_ACT"/>
    <property type="match status" value="1"/>
</dbReference>
<dbReference type="InterPro" id="IPR002912">
    <property type="entry name" value="ACT_dom"/>
</dbReference>
<reference evidence="5 6" key="1">
    <citation type="submission" date="2007-07" db="EMBL/GenBank/DDBJ databases">
        <title>Complete sequence of Fervidobacterium nodosum Rt17-B1.</title>
        <authorList>
            <consortium name="US DOE Joint Genome Institute"/>
            <person name="Copeland A."/>
            <person name="Lucas S."/>
            <person name="Lapidus A."/>
            <person name="Barry K."/>
            <person name="Glavina del Rio T."/>
            <person name="Dalin E."/>
            <person name="Tice H."/>
            <person name="Pitluck S."/>
            <person name="Saunders E."/>
            <person name="Brettin T."/>
            <person name="Bruce D."/>
            <person name="Detter J.C."/>
            <person name="Han C."/>
            <person name="Schmutz J."/>
            <person name="Larimer F."/>
            <person name="Land M."/>
            <person name="Hauser L."/>
            <person name="Kyrpides N."/>
            <person name="Mikhailova N."/>
            <person name="Nelson K."/>
            <person name="Gogarten J.P."/>
            <person name="Noll K."/>
            <person name="Richardson P."/>
        </authorList>
    </citation>
    <scope>NUCLEOTIDE SEQUENCE [LARGE SCALE GENOMIC DNA]</scope>
    <source>
        <strain evidence="6">ATCC 35602 / DSM 5306 / Rt17-B1</strain>
    </source>
</reference>
<evidence type="ECO:0000256" key="2">
    <source>
        <dbReference type="PROSITE-ProRule" id="PRU00703"/>
    </source>
</evidence>
<dbReference type="STRING" id="381764.Fnod_1465"/>
<evidence type="ECO:0000313" key="6">
    <source>
        <dbReference type="Proteomes" id="UP000002415"/>
    </source>
</evidence>
<dbReference type="SUPFAM" id="SSF55021">
    <property type="entry name" value="ACT-like"/>
    <property type="match status" value="1"/>
</dbReference>
<dbReference type="InterPro" id="IPR000644">
    <property type="entry name" value="CBS_dom"/>
</dbReference>
<accession>A7HN25</accession>
<organism evidence="5 6">
    <name type="scientific">Fervidobacterium nodosum (strain ATCC 35602 / DSM 5306 / Rt17-B1)</name>
    <dbReference type="NCBI Taxonomy" id="381764"/>
    <lineage>
        <taxon>Bacteria</taxon>
        <taxon>Thermotogati</taxon>
        <taxon>Thermotogota</taxon>
        <taxon>Thermotogae</taxon>
        <taxon>Thermotogales</taxon>
        <taxon>Fervidobacteriaceae</taxon>
        <taxon>Fervidobacterium</taxon>
    </lineage>
</organism>
<dbReference type="Proteomes" id="UP000002415">
    <property type="component" value="Chromosome"/>
</dbReference>
<dbReference type="Gene3D" id="3.90.1280.20">
    <property type="match status" value="2"/>
</dbReference>
<dbReference type="OrthoDB" id="44906at2"/>
<dbReference type="KEGG" id="fno:Fnod_1465"/>
<keyword evidence="6" id="KW-1185">Reference proteome</keyword>
<reference evidence="5 6" key="2">
    <citation type="journal article" date="2009" name="Proc. Natl. Acad. Sci. U.S.A.">
        <title>On the chimeric nature, thermophilic origin, and phylogenetic placement of the Thermotogales.</title>
        <authorList>
            <person name="Zhaxybayeva O."/>
            <person name="Swithers K.S."/>
            <person name="Lapierre P."/>
            <person name="Fournier G.P."/>
            <person name="Bickhart D.M."/>
            <person name="DeBoy R.T."/>
            <person name="Nelson K.E."/>
            <person name="Nesbo C.L."/>
            <person name="Doolittle W.F."/>
            <person name="Gogarten J.P."/>
            <person name="Noll K.M."/>
        </authorList>
    </citation>
    <scope>NUCLEOTIDE SEQUENCE [LARGE SCALE GENOMIC DNA]</scope>
    <source>
        <strain evidence="6">ATCC 35602 / DSM 5306 / Rt17-B1</strain>
    </source>
</reference>
<dbReference type="Gene3D" id="3.30.70.260">
    <property type="match status" value="1"/>
</dbReference>
<protein>
    <submittedName>
        <fullName evidence="5">CBS domain containing protein</fullName>
    </submittedName>
</protein>
<dbReference type="EMBL" id="CP000771">
    <property type="protein sequence ID" value="ABS61308.1"/>
    <property type="molecule type" value="Genomic_DNA"/>
</dbReference>
<dbReference type="RefSeq" id="WP_011994613.1">
    <property type="nucleotide sequence ID" value="NC_009718.1"/>
</dbReference>
<evidence type="ECO:0000259" key="4">
    <source>
        <dbReference type="PROSITE" id="PS51671"/>
    </source>
</evidence>
<feature type="domain" description="ACT" evidence="4">
    <location>
        <begin position="128"/>
        <end position="202"/>
    </location>
</feature>
<proteinExistence type="predicted"/>
<evidence type="ECO:0000313" key="5">
    <source>
        <dbReference type="EMBL" id="ABS61308.1"/>
    </source>
</evidence>
<dbReference type="Pfam" id="PF00571">
    <property type="entry name" value="CBS"/>
    <property type="match status" value="2"/>
</dbReference>
<dbReference type="PROSITE" id="PS51371">
    <property type="entry name" value="CBS"/>
    <property type="match status" value="2"/>
</dbReference>
<dbReference type="eggNOG" id="COG0517">
    <property type="taxonomic scope" value="Bacteria"/>
</dbReference>